<dbReference type="STRING" id="262723.MS53_0138"/>
<reference evidence="7 8" key="1">
    <citation type="journal article" date="2005" name="J. Bacteriol.">
        <title>Swine and poultry pathogens: the complete genome sequences of two strains of Mycoplasma hyopneumoniae and a strain of Mycoplasma synoviae.</title>
        <authorList>
            <person name="Vasconcelos A.T."/>
            <person name="Ferreira H.B."/>
            <person name="Bizarro C.V."/>
            <person name="Bonatto S.L."/>
            <person name="Carvalho M.O."/>
            <person name="Pinto P.M."/>
            <person name="Almeida D.F."/>
            <person name="Almeida L.G."/>
            <person name="Almeida R."/>
            <person name="Alves-Filho L."/>
            <person name="Assuncao E.N."/>
            <person name="Azevedo V.A."/>
            <person name="Bogo M.R."/>
            <person name="Brigido M.M."/>
            <person name="Brocchi M."/>
            <person name="Burity H.A."/>
            <person name="Camargo A.A."/>
            <person name="Camargo S.S."/>
            <person name="Carepo M.S."/>
            <person name="Carraro D.M."/>
            <person name="de Mattos Cascardo J.C."/>
            <person name="Castro L.A."/>
            <person name="Cavalcanti G."/>
            <person name="Chemale G."/>
            <person name="Collevatti R.G."/>
            <person name="Cunha C.W."/>
            <person name="Dallagiovanna B."/>
            <person name="Dambros B.P."/>
            <person name="Dellagostin O.A."/>
            <person name="Falcao C."/>
            <person name="Fantinatti-Garboggini F."/>
            <person name="Felipe M.S."/>
            <person name="Fiorentin L."/>
            <person name="Franco G.R."/>
            <person name="Freitas N.S."/>
            <person name="Frias D."/>
            <person name="Grangeiro T.B."/>
            <person name="Grisard E.C."/>
            <person name="Guimaraes C.T."/>
            <person name="Hungria M."/>
            <person name="Jardim S.N."/>
            <person name="Krieger M.A."/>
            <person name="Laurino J.P."/>
            <person name="Lima L.F."/>
            <person name="Lopes M.I."/>
            <person name="Loreto E.L."/>
            <person name="Madeira H.M."/>
            <person name="Manfio G.P."/>
            <person name="Maranhao A.Q."/>
            <person name="Martinkovics C.T."/>
            <person name="Medeiros S.R."/>
            <person name="Moreira M.A."/>
            <person name="Neiva M."/>
            <person name="Ramalho-Neto C.E."/>
            <person name="Nicolas M.F."/>
            <person name="Oliveira S.C."/>
            <person name="Paixao R.F."/>
            <person name="Pedrosa F.O."/>
            <person name="Pena S.D."/>
            <person name="Pereira M."/>
            <person name="Pereira-Ferrari L."/>
            <person name="Piffer I."/>
            <person name="Pinto L.S."/>
            <person name="Potrich D.P."/>
            <person name="Salim A.C."/>
            <person name="Santos F.R."/>
            <person name="Schmitt R."/>
            <person name="Schneider M.P."/>
            <person name="Schrank A."/>
            <person name="Schrank I.S."/>
            <person name="Schuck A.F."/>
            <person name="Seuanez H.N."/>
            <person name="Silva D.W."/>
            <person name="Silva R."/>
            <person name="Silva S.C."/>
            <person name="Soares C.M."/>
            <person name="Souza K.R."/>
            <person name="Souza R.C."/>
            <person name="Staats C.C."/>
            <person name="Steffens M.B."/>
            <person name="Teixeira S.M."/>
            <person name="Urmenyi T.P."/>
            <person name="Vainstein M.H."/>
            <person name="Zuccherato L.W."/>
            <person name="Simpson A.J."/>
            <person name="Zaha A."/>
        </authorList>
    </citation>
    <scope>NUCLEOTIDE SEQUENCE [LARGE SCALE GENOMIC DNA]</scope>
    <source>
        <strain evidence="7 8">53</strain>
    </source>
</reference>
<dbReference type="Pfam" id="PF02653">
    <property type="entry name" value="BPD_transp_2"/>
    <property type="match status" value="1"/>
</dbReference>
<feature type="transmembrane region" description="Helical" evidence="6">
    <location>
        <begin position="120"/>
        <end position="137"/>
    </location>
</feature>
<evidence type="ECO:0000256" key="6">
    <source>
        <dbReference type="SAM" id="Phobius"/>
    </source>
</evidence>
<dbReference type="KEGG" id="msy:MS53_0138"/>
<evidence type="ECO:0000256" key="2">
    <source>
        <dbReference type="ARBA" id="ARBA00022475"/>
    </source>
</evidence>
<gene>
    <name evidence="7" type="ordered locus">MS53_0138</name>
</gene>
<dbReference type="EMBL" id="AE017245">
    <property type="protein sequence ID" value="AAZ43558.2"/>
    <property type="molecule type" value="Genomic_DNA"/>
</dbReference>
<evidence type="ECO:0000256" key="5">
    <source>
        <dbReference type="ARBA" id="ARBA00023136"/>
    </source>
</evidence>
<evidence type="ECO:0000256" key="1">
    <source>
        <dbReference type="ARBA" id="ARBA00004651"/>
    </source>
</evidence>
<evidence type="ECO:0000256" key="4">
    <source>
        <dbReference type="ARBA" id="ARBA00022989"/>
    </source>
</evidence>
<dbReference type="Proteomes" id="UP000000549">
    <property type="component" value="Chromosome"/>
</dbReference>
<keyword evidence="4 6" id="KW-1133">Transmembrane helix</keyword>
<feature type="transmembrane region" description="Helical" evidence="6">
    <location>
        <begin position="143"/>
        <end position="166"/>
    </location>
</feature>
<feature type="transmembrane region" description="Helical" evidence="6">
    <location>
        <begin position="88"/>
        <end position="108"/>
    </location>
</feature>
<name>Q4A6R3_MYCS5</name>
<keyword evidence="5 6" id="KW-0472">Membrane</keyword>
<protein>
    <submittedName>
        <fullName evidence="7">Putative sugar ABC transporter permease protein</fullName>
    </submittedName>
</protein>
<keyword evidence="3 6" id="KW-0812">Transmembrane</keyword>
<feature type="transmembrane region" description="Helical" evidence="6">
    <location>
        <begin position="328"/>
        <end position="351"/>
    </location>
</feature>
<dbReference type="AlphaFoldDB" id="Q4A6R3"/>
<dbReference type="CDD" id="cd06580">
    <property type="entry name" value="TM_PBP1_transp_TpRbsC_like"/>
    <property type="match status" value="1"/>
</dbReference>
<feature type="transmembrane region" description="Helical" evidence="6">
    <location>
        <begin position="285"/>
        <end position="308"/>
    </location>
</feature>
<dbReference type="InterPro" id="IPR001851">
    <property type="entry name" value="ABC_transp_permease"/>
</dbReference>
<sequence>MIMQIKNKKQNFQNATRNLMKFLTFDEQKSTRRKVYSSLYAIIFGLLITSIIFYIRGVSQFSRESSRINFFSLISFIFKNGFSSSNTYLFLNYFIVFGFSGLGVAFAFKSGLFNIGASGQMLLPAVIFYSMLILARFRAGEEISFTILALGFLIFVIGGFFLGALVGILKSFFRIHEVITTIFFNWIVIYIAQWMFNSGHDSILLGSGVSTEFRDKFISNFSFGTAIYSIELSLTHNFIIFGVALFILLAIGTWFVLSKTMLGYKIKVLGLNKTNAKYIGLNEKFLSILVFGFSGSLCAIGGFFYIVINQNSINSLSNGPIAIAFESIAIALLALNAPLGVIFTSLFYSMLYTSAPVLQLQNGIQKVNVEFQTLITGLVLFMSALSVMFYKFKPFEWIYKQMHLLFNKKYWQSYIKYKQDKVHNSLYYQRQIYRHYLEHLKIKKQISKEKKQLENALFDKVLSTKNQNSKEILETYADIFKERSEFNLKVKALGFDNLQNFKQSHKLKKVNLKNQYHFDKNQLYQAAHKKLKLKGIFS</sequence>
<dbReference type="GO" id="GO:0005886">
    <property type="term" value="C:plasma membrane"/>
    <property type="evidence" value="ECO:0007669"/>
    <property type="project" value="UniProtKB-SubCell"/>
</dbReference>
<feature type="transmembrane region" description="Helical" evidence="6">
    <location>
        <begin position="35"/>
        <end position="55"/>
    </location>
</feature>
<feature type="transmembrane region" description="Helical" evidence="6">
    <location>
        <begin position="178"/>
        <end position="196"/>
    </location>
</feature>
<dbReference type="GO" id="GO:0022857">
    <property type="term" value="F:transmembrane transporter activity"/>
    <property type="evidence" value="ECO:0007669"/>
    <property type="project" value="InterPro"/>
</dbReference>
<dbReference type="eggNOG" id="COG4603">
    <property type="taxonomic scope" value="Bacteria"/>
</dbReference>
<keyword evidence="8" id="KW-1185">Reference proteome</keyword>
<dbReference type="HOGENOM" id="CLU_023404_1_0_14"/>
<proteinExistence type="predicted"/>
<dbReference type="PANTHER" id="PTHR47089:SF1">
    <property type="entry name" value="GUANOSINE ABC TRANSPORTER PERMEASE PROTEIN NUPP"/>
    <property type="match status" value="1"/>
</dbReference>
<evidence type="ECO:0000313" key="7">
    <source>
        <dbReference type="EMBL" id="AAZ43558.2"/>
    </source>
</evidence>
<dbReference type="PANTHER" id="PTHR47089">
    <property type="entry name" value="ABC TRANSPORTER, PERMEASE PROTEIN"/>
    <property type="match status" value="1"/>
</dbReference>
<comment type="subcellular location">
    <subcellularLocation>
        <location evidence="1">Cell membrane</location>
        <topology evidence="1">Multi-pass membrane protein</topology>
    </subcellularLocation>
</comment>
<organism evidence="7 8">
    <name type="scientific">Mycoplasmopsis synoviae (strain 53)</name>
    <name type="common">Mycoplasma synoviae</name>
    <dbReference type="NCBI Taxonomy" id="262723"/>
    <lineage>
        <taxon>Bacteria</taxon>
        <taxon>Bacillati</taxon>
        <taxon>Mycoplasmatota</taxon>
        <taxon>Mycoplasmoidales</taxon>
        <taxon>Metamycoplasmataceae</taxon>
        <taxon>Mycoplasmopsis</taxon>
    </lineage>
</organism>
<feature type="transmembrane region" description="Helical" evidence="6">
    <location>
        <begin position="371"/>
        <end position="390"/>
    </location>
</feature>
<evidence type="ECO:0000313" key="8">
    <source>
        <dbReference type="Proteomes" id="UP000000549"/>
    </source>
</evidence>
<keyword evidence="2" id="KW-1003">Cell membrane</keyword>
<feature type="transmembrane region" description="Helical" evidence="6">
    <location>
        <begin position="238"/>
        <end position="257"/>
    </location>
</feature>
<accession>Q4A6R3</accession>
<evidence type="ECO:0000256" key="3">
    <source>
        <dbReference type="ARBA" id="ARBA00022692"/>
    </source>
</evidence>